<dbReference type="EMBL" id="CP007547">
    <property type="protein sequence ID" value="AIL44227.1"/>
    <property type="molecule type" value="Genomic_DNA"/>
</dbReference>
<name>A0A077E9M1_9FLAO</name>
<gene>
    <name evidence="1" type="ORF">BD94_0452</name>
</gene>
<proteinExistence type="predicted"/>
<evidence type="ECO:0000313" key="1">
    <source>
        <dbReference type="EMBL" id="AIL44227.1"/>
    </source>
</evidence>
<evidence type="ECO:0000313" key="2">
    <source>
        <dbReference type="Proteomes" id="UP000028933"/>
    </source>
</evidence>
<organism evidence="1 2">
    <name type="scientific">Elizabethkingia anophelis NUHP1</name>
    <dbReference type="NCBI Taxonomy" id="1338011"/>
    <lineage>
        <taxon>Bacteria</taxon>
        <taxon>Pseudomonadati</taxon>
        <taxon>Bacteroidota</taxon>
        <taxon>Flavobacteriia</taxon>
        <taxon>Flavobacteriales</taxon>
        <taxon>Weeksellaceae</taxon>
        <taxon>Elizabethkingia</taxon>
    </lineage>
</organism>
<reference evidence="1 2" key="1">
    <citation type="journal article" date="2013" name="Lancet">
        <title>First case of E anophelis outbreak in an intensive-care unit.</title>
        <authorList>
            <person name="Teo J."/>
            <person name="Tan S.Y."/>
            <person name="Tay M."/>
            <person name="Ding Y."/>
            <person name="Kjelleberg S."/>
            <person name="Givskov M."/>
            <person name="Lin R.T."/>
            <person name="Yang L."/>
        </authorList>
    </citation>
    <scope>NUCLEOTIDE SEQUENCE [LARGE SCALE GENOMIC DNA]</scope>
    <source>
        <strain evidence="1 2">NUHP1</strain>
    </source>
</reference>
<accession>A0A077E9M1</accession>
<dbReference type="HOGENOM" id="CLU_3327424_0_0_10"/>
<protein>
    <submittedName>
        <fullName evidence="1">Uncharacterized protein</fullName>
    </submittedName>
</protein>
<dbReference type="KEGG" id="eao:BD94_0452"/>
<dbReference type="AlphaFoldDB" id="A0A077E9M1"/>
<sequence length="38" mass="4545">MYNNGVNRFAYLCFLLIFFGKNRKIKIPDMLTQTGNRF</sequence>
<dbReference type="Proteomes" id="UP000028933">
    <property type="component" value="Chromosome"/>
</dbReference>